<dbReference type="InterPro" id="IPR016035">
    <property type="entry name" value="Acyl_Trfase/lysoPLipase"/>
</dbReference>
<evidence type="ECO:0000256" key="2">
    <source>
        <dbReference type="ARBA" id="ARBA00006636"/>
    </source>
</evidence>
<dbReference type="FunFam" id="3.40.1090.10:FF:000001">
    <property type="entry name" value="neuropathy target esterase isoform X2"/>
    <property type="match status" value="1"/>
</dbReference>
<reference evidence="20" key="1">
    <citation type="submission" date="2019-06" db="EMBL/GenBank/DDBJ databases">
        <authorList>
            <consortium name="Wellcome Sanger Institute Data Sharing"/>
        </authorList>
    </citation>
    <scope>NUCLEOTIDE SEQUENCE [LARGE SCALE GENOMIC DNA]</scope>
</reference>
<dbReference type="Pfam" id="PF01734">
    <property type="entry name" value="Patatin"/>
    <property type="match status" value="1"/>
</dbReference>
<dbReference type="InterPro" id="IPR002641">
    <property type="entry name" value="PNPLA_dom"/>
</dbReference>
<accession>A0A673BQ11</accession>
<dbReference type="PROSITE" id="PS50042">
    <property type="entry name" value="CNMP_BINDING_3"/>
    <property type="match status" value="3"/>
</dbReference>
<dbReference type="SUPFAM" id="SSF51206">
    <property type="entry name" value="cAMP-binding domain-like"/>
    <property type="match status" value="3"/>
</dbReference>
<comment type="subcellular location">
    <subcellularLocation>
        <location evidence="1">Endoplasmic reticulum membrane</location>
        <topology evidence="1">Single-pass type III membrane protein</topology>
    </subcellularLocation>
</comment>
<proteinExistence type="inferred from homology"/>
<dbReference type="InterPro" id="IPR050301">
    <property type="entry name" value="NTE"/>
</dbReference>
<dbReference type="GO" id="GO:0005789">
    <property type="term" value="C:endoplasmic reticulum membrane"/>
    <property type="evidence" value="ECO:0007669"/>
    <property type="project" value="UniProtKB-SubCell"/>
</dbReference>
<feature type="domain" description="PNPLA" evidence="19">
    <location>
        <begin position="858"/>
        <end position="1024"/>
    </location>
</feature>
<feature type="domain" description="Cyclic nucleotide-binding" evidence="18">
    <location>
        <begin position="120"/>
        <end position="247"/>
    </location>
</feature>
<protein>
    <recommendedName>
        <fullName evidence="3">lysophospholipase</fullName>
        <ecNumber evidence="3">3.1.1.5</ecNumber>
    </recommendedName>
</protein>
<comment type="catalytic activity">
    <reaction evidence="16">
        <text>1-hexadecanoyl-sn-glycero-3-phosphocholine + H2O = sn-glycerol 3-phosphocholine + hexadecanoate + H(+)</text>
        <dbReference type="Rhea" id="RHEA:40435"/>
        <dbReference type="ChEBI" id="CHEBI:7896"/>
        <dbReference type="ChEBI" id="CHEBI:15377"/>
        <dbReference type="ChEBI" id="CHEBI:15378"/>
        <dbReference type="ChEBI" id="CHEBI:16870"/>
        <dbReference type="ChEBI" id="CHEBI:72998"/>
    </reaction>
    <physiologicalReaction direction="left-to-right" evidence="16">
        <dbReference type="Rhea" id="RHEA:40436"/>
    </physiologicalReaction>
</comment>
<dbReference type="Proteomes" id="UP000472271">
    <property type="component" value="Chromosome 9"/>
</dbReference>
<evidence type="ECO:0000256" key="10">
    <source>
        <dbReference type="ARBA" id="ARBA00022989"/>
    </source>
</evidence>
<dbReference type="Ensembl" id="ENSSORT00005044393.1">
    <property type="protein sequence ID" value="ENSSORP00005043299.1"/>
    <property type="gene ID" value="ENSSORG00005014514.1"/>
</dbReference>
<evidence type="ECO:0000313" key="21">
    <source>
        <dbReference type="Proteomes" id="UP000472271"/>
    </source>
</evidence>
<dbReference type="Pfam" id="PF00027">
    <property type="entry name" value="cNMP_binding"/>
    <property type="match status" value="3"/>
</dbReference>
<dbReference type="InterPro" id="IPR018490">
    <property type="entry name" value="cNMP-bd_dom_sf"/>
</dbReference>
<dbReference type="InterPro" id="IPR056556">
    <property type="entry name" value="NTE1_P-loop_dom"/>
</dbReference>
<evidence type="ECO:0000256" key="8">
    <source>
        <dbReference type="ARBA" id="ARBA00022824"/>
    </source>
</evidence>
<keyword evidence="10" id="KW-1133">Transmembrane helix</keyword>
<reference evidence="20" key="2">
    <citation type="submission" date="2025-08" db="UniProtKB">
        <authorList>
            <consortium name="Ensembl"/>
        </authorList>
    </citation>
    <scope>IDENTIFICATION</scope>
</reference>
<feature type="short sequence motif" description="GXSXG" evidence="17">
    <location>
        <begin position="889"/>
        <end position="893"/>
    </location>
</feature>
<dbReference type="SMART" id="SM00100">
    <property type="entry name" value="cNMP"/>
    <property type="match status" value="3"/>
</dbReference>
<dbReference type="Gene3D" id="3.40.1090.10">
    <property type="entry name" value="Cytosolic phospholipase A2 catalytic domain"/>
    <property type="match status" value="1"/>
</dbReference>
<dbReference type="FunFam" id="2.60.120.10:FF:000012">
    <property type="entry name" value="neuropathy target esterase isoform X2"/>
    <property type="match status" value="1"/>
</dbReference>
<feature type="short sequence motif" description="DGA/G" evidence="17">
    <location>
        <begin position="1011"/>
        <end position="1013"/>
    </location>
</feature>
<feature type="domain" description="Cyclic nucleotide-binding" evidence="18">
    <location>
        <begin position="519"/>
        <end position="624"/>
    </location>
</feature>
<dbReference type="CDD" id="cd07225">
    <property type="entry name" value="Pat_PNPLA6_PNPLA7"/>
    <property type="match status" value="1"/>
</dbReference>
<feature type="domain" description="Cyclic nucleotide-binding" evidence="18">
    <location>
        <begin position="387"/>
        <end position="491"/>
    </location>
</feature>
<dbReference type="Gene3D" id="2.60.120.10">
    <property type="entry name" value="Jelly Rolls"/>
    <property type="match status" value="3"/>
</dbReference>
<evidence type="ECO:0000259" key="19">
    <source>
        <dbReference type="PROSITE" id="PS51635"/>
    </source>
</evidence>
<keyword evidence="12" id="KW-0472">Membrane</keyword>
<evidence type="ECO:0000256" key="9">
    <source>
        <dbReference type="ARBA" id="ARBA00022963"/>
    </source>
</evidence>
<evidence type="ECO:0000256" key="1">
    <source>
        <dbReference type="ARBA" id="ARBA00004643"/>
    </source>
</evidence>
<dbReference type="CDD" id="cd00038">
    <property type="entry name" value="CAP_ED"/>
    <property type="match status" value="3"/>
</dbReference>
<evidence type="ECO:0000256" key="14">
    <source>
        <dbReference type="ARBA" id="ARBA00048133"/>
    </source>
</evidence>
<keyword evidence="5" id="KW-0812">Transmembrane</keyword>
<keyword evidence="6" id="KW-0677">Repeat</keyword>
<comment type="similarity">
    <text evidence="2">Belongs to the NTE family.</text>
</comment>
<dbReference type="GO" id="GO:0004622">
    <property type="term" value="F:phosphatidylcholine lysophospholipase activity"/>
    <property type="evidence" value="ECO:0007669"/>
    <property type="project" value="UniProtKB-EC"/>
</dbReference>
<comment type="catalytic activity">
    <reaction evidence="13">
        <text>1-(9Z-octadecenoyl)-sn-glycero-3-phosphocholine + H2O = sn-glycerol 3-phosphocholine + (9Z)-octadecenoate + H(+)</text>
        <dbReference type="Rhea" id="RHEA:40807"/>
        <dbReference type="ChEBI" id="CHEBI:15377"/>
        <dbReference type="ChEBI" id="CHEBI:15378"/>
        <dbReference type="ChEBI" id="CHEBI:16870"/>
        <dbReference type="ChEBI" id="CHEBI:28610"/>
        <dbReference type="ChEBI" id="CHEBI:30823"/>
    </reaction>
    <physiologicalReaction direction="left-to-right" evidence="13">
        <dbReference type="Rhea" id="RHEA:40808"/>
    </physiologicalReaction>
</comment>
<evidence type="ECO:0000256" key="12">
    <source>
        <dbReference type="ARBA" id="ARBA00023136"/>
    </source>
</evidence>
<comment type="catalytic activity">
    <reaction evidence="15">
        <text>a 1-acyl-sn-glycero-3-phosphocholine + H2O = sn-glycerol 3-phosphocholine + a fatty acid + H(+)</text>
        <dbReference type="Rhea" id="RHEA:15177"/>
        <dbReference type="ChEBI" id="CHEBI:15377"/>
        <dbReference type="ChEBI" id="CHEBI:15378"/>
        <dbReference type="ChEBI" id="CHEBI:16870"/>
        <dbReference type="ChEBI" id="CHEBI:28868"/>
        <dbReference type="ChEBI" id="CHEBI:58168"/>
        <dbReference type="EC" id="3.1.1.5"/>
    </reaction>
    <physiologicalReaction direction="left-to-right" evidence="15">
        <dbReference type="Rhea" id="RHEA:15178"/>
    </physiologicalReaction>
</comment>
<dbReference type="PANTHER" id="PTHR14226:SF23">
    <property type="entry name" value="PATATIN-LIKE PHOSPHOLIPASE DOMAIN-CONTAINING PROTEIN 7"/>
    <property type="match status" value="1"/>
</dbReference>
<evidence type="ECO:0000256" key="17">
    <source>
        <dbReference type="PROSITE-ProRule" id="PRU01161"/>
    </source>
</evidence>
<keyword evidence="9 17" id="KW-0442">Lipid degradation</keyword>
<feature type="active site" description="Nucleophile" evidence="17">
    <location>
        <position position="891"/>
    </location>
</feature>
<gene>
    <name evidence="20" type="primary">pnpla7b</name>
</gene>
<keyword evidence="21" id="KW-1185">Reference proteome</keyword>
<dbReference type="PROSITE" id="PS51635">
    <property type="entry name" value="PNPLA"/>
    <property type="match status" value="1"/>
</dbReference>
<keyword evidence="7 17" id="KW-0378">Hydrolase</keyword>
<dbReference type="FunFam" id="2.60.120.10:FF:000010">
    <property type="entry name" value="neuropathy target esterase isoform X1"/>
    <property type="match status" value="1"/>
</dbReference>
<sequence>TCPYPHHLTHYPHLLLVQTAGVPHYRFRKRDKVMFYGRKIMRKVSLSSSVLQYTSSRQRVRKRTKVLSIARKILRIRREPPTLQPKEPPPCLLEADLTEFDVQNSHLPSEVLYMLKNVRVLGHFEKPLFLELCRHMVFIQLHQGEALFRPGDTDDSIYVVQDGRLELCIHESDGTDAVVKEVLPGDSVHSLLSILDIITGYPAPYKTVSARAAAPSTIVRLPAAAFQSVFEKYPETLVRVIQIIMVRLQRVTFLALHNYLGLTTELFNPESQAISLVSVAHVLGETHPHRGIRRLPSHTDDLGSEKADGGQKWLTKHPYIILNYTQVEILCISSLCFSVPLSPQSILKKSVTMQHAPSAVYHYSDAGSGNVHHNKISAIFQAAKKDLLQVIQIEDLSLLEGRVNLRQVKAGSVVANQGDQDVSVAFVVSGLLHVYQRMIDREEESLLFVTHPGEMVGHLAVLTGEPLIFSVRAHRDCTFLSISKAHFYEIMREEPRVVLNVAHTVVKRVSPFVRQIDFALDWMAVEAGRAVYRQGDKSDSTFIVLSGRLRSVIAKDDGKKELAGEYGRGDLIGVVEALTHMNRATTVHAVRDSELAKLPEGALNSIKRRYPQVVTRLIHLLGQKILGNMQQVNGPLAARSLALHTPTSKWDAGNPASNLSTVAILPVSEDVPLTAFTLELQHALSGIGPTLLLTSDIIKQRLGSAALDSVHEYRLSSWLGQQEDIHRIVLYQSDSGLTPWTQRCIRQADCIVIVGLGEQEPTVGELERMLEGSAVRAQKQLVLLHKEDGPPPKGTAEWLNMRSWISRHHHLSCPRRVFSRRSLPKLRELYQRVFEKCPDRHSDFSRLARILTGNSIALILGGGGARGCSQVGILRALNEAGIPVDMVGGTSIGSFMGALYAEEKSNSRMRVRAREWAMDMTSLFKKVLDLTYPVTSMFSGASFNSGISSVFKDKQIEDLWLPYFNITTDITASAMRVHTDGSLWRYVRASMSLSGYLPPLCDPKDGHLLMDGGYINNLPADVARSMGAKVVIAIDVGSRDETDLTNYGDSLNGWWLLWKRFNPLAERVKVLNMAEIQTRLAYVCCVRQLELVKDSEYCEYIRPPIDHYGTLEFGKFDEIAEVGYQHGKTLFDVWQRSGVVDSMMKDRHQEEFHKTKTGHVLTCPNASFTDLAEIVSRIEPVKNALSDEYQTDYDEEAVESALSDFEAFTPGSEHTEGEETADTAETVGLKKNKNDSIIYSL</sequence>
<evidence type="ECO:0000256" key="5">
    <source>
        <dbReference type="ARBA" id="ARBA00022692"/>
    </source>
</evidence>
<evidence type="ECO:0000256" key="7">
    <source>
        <dbReference type="ARBA" id="ARBA00022801"/>
    </source>
</evidence>
<evidence type="ECO:0000256" key="3">
    <source>
        <dbReference type="ARBA" id="ARBA00013274"/>
    </source>
</evidence>
<name>A0A673BQ11_9TELE</name>
<dbReference type="GO" id="GO:0016042">
    <property type="term" value="P:lipid catabolic process"/>
    <property type="evidence" value="ECO:0007669"/>
    <property type="project" value="UniProtKB-UniRule"/>
</dbReference>
<keyword evidence="11 17" id="KW-0443">Lipid metabolism</keyword>
<dbReference type="PANTHER" id="PTHR14226">
    <property type="entry name" value="NEUROPATHY TARGET ESTERASE/SWISS CHEESE D.MELANOGASTER"/>
    <property type="match status" value="1"/>
</dbReference>
<feature type="short sequence motif" description="GXGXXG" evidence="17">
    <location>
        <begin position="862"/>
        <end position="867"/>
    </location>
</feature>
<comment type="catalytic activity">
    <reaction evidence="14">
        <text>1-hexadecanoyl-sn-glycero-3-phosphate + H2O = sn-glycerol 3-phosphate + hexadecanoate + H(+)</text>
        <dbReference type="Rhea" id="RHEA:49092"/>
        <dbReference type="ChEBI" id="CHEBI:7896"/>
        <dbReference type="ChEBI" id="CHEBI:15377"/>
        <dbReference type="ChEBI" id="CHEBI:15378"/>
        <dbReference type="ChEBI" id="CHEBI:57518"/>
        <dbReference type="ChEBI" id="CHEBI:57597"/>
    </reaction>
    <physiologicalReaction direction="left-to-right" evidence="14">
        <dbReference type="Rhea" id="RHEA:49093"/>
    </physiologicalReaction>
</comment>
<evidence type="ECO:0000256" key="4">
    <source>
        <dbReference type="ARBA" id="ARBA00022553"/>
    </source>
</evidence>
<dbReference type="FunFam" id="2.60.120.10:FF:000022">
    <property type="entry name" value="Patatin like phospholipase domain containing 7"/>
    <property type="match status" value="1"/>
</dbReference>
<dbReference type="AlphaFoldDB" id="A0A673BQ11"/>
<organism evidence="20 21">
    <name type="scientific">Sphaeramia orbicularis</name>
    <name type="common">orbiculate cardinalfish</name>
    <dbReference type="NCBI Taxonomy" id="375764"/>
    <lineage>
        <taxon>Eukaryota</taxon>
        <taxon>Metazoa</taxon>
        <taxon>Chordata</taxon>
        <taxon>Craniata</taxon>
        <taxon>Vertebrata</taxon>
        <taxon>Euteleostomi</taxon>
        <taxon>Actinopterygii</taxon>
        <taxon>Neopterygii</taxon>
        <taxon>Teleostei</taxon>
        <taxon>Neoteleostei</taxon>
        <taxon>Acanthomorphata</taxon>
        <taxon>Gobiaria</taxon>
        <taxon>Kurtiformes</taxon>
        <taxon>Apogonoidei</taxon>
        <taxon>Apogonidae</taxon>
        <taxon>Apogoninae</taxon>
        <taxon>Sphaeramia</taxon>
    </lineage>
</organism>
<dbReference type="SUPFAM" id="SSF52151">
    <property type="entry name" value="FabD/lysophospholipase-like"/>
    <property type="match status" value="1"/>
</dbReference>
<evidence type="ECO:0000259" key="18">
    <source>
        <dbReference type="PROSITE" id="PS50042"/>
    </source>
</evidence>
<keyword evidence="4" id="KW-0597">Phosphoprotein</keyword>
<evidence type="ECO:0000256" key="11">
    <source>
        <dbReference type="ARBA" id="ARBA00023098"/>
    </source>
</evidence>
<keyword evidence="8" id="KW-0256">Endoplasmic reticulum</keyword>
<dbReference type="InterPro" id="IPR000595">
    <property type="entry name" value="cNMP-bd_dom"/>
</dbReference>
<dbReference type="InterPro" id="IPR014710">
    <property type="entry name" value="RmlC-like_jellyroll"/>
</dbReference>
<dbReference type="EC" id="3.1.1.5" evidence="3"/>
<evidence type="ECO:0000256" key="6">
    <source>
        <dbReference type="ARBA" id="ARBA00022737"/>
    </source>
</evidence>
<evidence type="ECO:0000256" key="16">
    <source>
        <dbReference type="ARBA" id="ARBA00048656"/>
    </source>
</evidence>
<feature type="active site" description="Proton acceptor" evidence="17">
    <location>
        <position position="1011"/>
    </location>
</feature>
<evidence type="ECO:0000256" key="13">
    <source>
        <dbReference type="ARBA" id="ARBA00047314"/>
    </source>
</evidence>
<evidence type="ECO:0000256" key="15">
    <source>
        <dbReference type="ARBA" id="ARBA00048454"/>
    </source>
</evidence>
<dbReference type="Pfam" id="PF24179">
    <property type="entry name" value="NTE_Ploop"/>
    <property type="match status" value="1"/>
</dbReference>
<evidence type="ECO:0000313" key="20">
    <source>
        <dbReference type="Ensembl" id="ENSSORP00005043299.1"/>
    </source>
</evidence>
<reference evidence="20" key="3">
    <citation type="submission" date="2025-09" db="UniProtKB">
        <authorList>
            <consortium name="Ensembl"/>
        </authorList>
    </citation>
    <scope>IDENTIFICATION</scope>
</reference>